<organism evidence="1 2">
    <name type="scientific">Denitrobaculum tricleocarpae</name>
    <dbReference type="NCBI Taxonomy" id="2591009"/>
    <lineage>
        <taxon>Bacteria</taxon>
        <taxon>Pseudomonadati</taxon>
        <taxon>Pseudomonadota</taxon>
        <taxon>Alphaproteobacteria</taxon>
        <taxon>Rhodospirillales</taxon>
        <taxon>Rhodospirillaceae</taxon>
        <taxon>Denitrobaculum</taxon>
    </lineage>
</organism>
<name>A0A545U294_9PROT</name>
<keyword evidence="2" id="KW-1185">Reference proteome</keyword>
<dbReference type="OrthoDB" id="9792176at2"/>
<dbReference type="Pfam" id="PF10722">
    <property type="entry name" value="YbjN"/>
    <property type="match status" value="1"/>
</dbReference>
<dbReference type="RefSeq" id="WP_142894791.1">
    <property type="nucleotide sequence ID" value="NZ_ML660052.1"/>
</dbReference>
<sequence length="166" mass="18841">MDTHTTVIDSSHNPLDILEELVIANDWSFDRHNDSELTVEVAGRWCDYHMYFVWQHEVSAVIFTCQFDLRVPETKRLAIYELIGAVNEKLWLGHFDLLSDDGTAMFRHTIPLRGLQAASVEQLEDLVDTAVVECERFYPAIQMVVWGGQTVQNALSAALMETVGEA</sequence>
<reference evidence="1 2" key="1">
    <citation type="submission" date="2019-06" db="EMBL/GenBank/DDBJ databases">
        <title>Whole genome sequence for Rhodospirillaceae sp. R148.</title>
        <authorList>
            <person name="Wang G."/>
        </authorList>
    </citation>
    <scope>NUCLEOTIDE SEQUENCE [LARGE SCALE GENOMIC DNA]</scope>
    <source>
        <strain evidence="1 2">R148</strain>
    </source>
</reference>
<gene>
    <name evidence="1" type="ORF">FKG95_02900</name>
</gene>
<comment type="caution">
    <text evidence="1">The sequence shown here is derived from an EMBL/GenBank/DDBJ whole genome shotgun (WGS) entry which is preliminary data.</text>
</comment>
<evidence type="ECO:0000313" key="1">
    <source>
        <dbReference type="EMBL" id="TQV83554.1"/>
    </source>
</evidence>
<dbReference type="EMBL" id="VHSH01000001">
    <property type="protein sequence ID" value="TQV83554.1"/>
    <property type="molecule type" value="Genomic_DNA"/>
</dbReference>
<dbReference type="CDD" id="cd17033">
    <property type="entry name" value="DR1245-like"/>
    <property type="match status" value="1"/>
</dbReference>
<evidence type="ECO:0008006" key="3">
    <source>
        <dbReference type="Google" id="ProtNLM"/>
    </source>
</evidence>
<protein>
    <recommendedName>
        <fullName evidence="3">YbjN domain-containing protein</fullName>
    </recommendedName>
</protein>
<dbReference type="AlphaFoldDB" id="A0A545U294"/>
<proteinExistence type="predicted"/>
<dbReference type="Proteomes" id="UP000315252">
    <property type="component" value="Unassembled WGS sequence"/>
</dbReference>
<accession>A0A545U294</accession>
<evidence type="ECO:0000313" key="2">
    <source>
        <dbReference type="Proteomes" id="UP000315252"/>
    </source>
</evidence>
<dbReference type="InterPro" id="IPR019660">
    <property type="entry name" value="Put_sensory_transdc_reg_YbjN"/>
</dbReference>